<feature type="transmembrane region" description="Helical" evidence="7">
    <location>
        <begin position="251"/>
        <end position="276"/>
    </location>
</feature>
<gene>
    <name evidence="8" type="ORF">G5C66_09835</name>
</gene>
<proteinExistence type="inferred from homology"/>
<feature type="transmembrane region" description="Helical" evidence="7">
    <location>
        <begin position="358"/>
        <end position="379"/>
    </location>
</feature>
<evidence type="ECO:0000256" key="1">
    <source>
        <dbReference type="ARBA" id="ARBA00004651"/>
    </source>
</evidence>
<feature type="transmembrane region" description="Helical" evidence="7">
    <location>
        <begin position="445"/>
        <end position="467"/>
    </location>
</feature>
<feature type="transmembrane region" description="Helical" evidence="7">
    <location>
        <begin position="288"/>
        <end position="320"/>
    </location>
</feature>
<evidence type="ECO:0000256" key="7">
    <source>
        <dbReference type="SAM" id="Phobius"/>
    </source>
</evidence>
<dbReference type="PANTHER" id="PTHR30250:SF10">
    <property type="entry name" value="LIPOPOLYSACCHARIDE BIOSYNTHESIS PROTEIN WZXC"/>
    <property type="match status" value="1"/>
</dbReference>
<feature type="transmembrane region" description="Helical" evidence="7">
    <location>
        <begin position="120"/>
        <end position="139"/>
    </location>
</feature>
<feature type="transmembrane region" description="Helical" evidence="7">
    <location>
        <begin position="86"/>
        <end position="108"/>
    </location>
</feature>
<comment type="caution">
    <text evidence="8">The sequence shown here is derived from an EMBL/GenBank/DDBJ whole genome shotgun (WGS) entry which is preliminary data.</text>
</comment>
<feature type="transmembrane region" description="Helical" evidence="7">
    <location>
        <begin position="416"/>
        <end position="439"/>
    </location>
</feature>
<dbReference type="AlphaFoldDB" id="A0A6M1QYP1"/>
<evidence type="ECO:0000256" key="4">
    <source>
        <dbReference type="ARBA" id="ARBA00022692"/>
    </source>
</evidence>
<keyword evidence="9" id="KW-1185">Reference proteome</keyword>
<feature type="transmembrane region" description="Helical" evidence="7">
    <location>
        <begin position="213"/>
        <end position="231"/>
    </location>
</feature>
<feature type="transmembrane region" description="Helical" evidence="7">
    <location>
        <begin position="385"/>
        <end position="404"/>
    </location>
</feature>
<feature type="transmembrane region" description="Helical" evidence="7">
    <location>
        <begin position="326"/>
        <end position="351"/>
    </location>
</feature>
<feature type="transmembrane region" description="Helical" evidence="7">
    <location>
        <begin position="26"/>
        <end position="44"/>
    </location>
</feature>
<dbReference type="InterPro" id="IPR050833">
    <property type="entry name" value="Poly_Biosynth_Transport"/>
</dbReference>
<dbReference type="Pfam" id="PF13440">
    <property type="entry name" value="Polysacc_synt_3"/>
    <property type="match status" value="1"/>
</dbReference>
<keyword evidence="4 7" id="KW-0812">Transmembrane</keyword>
<evidence type="ECO:0000313" key="9">
    <source>
        <dbReference type="Proteomes" id="UP000483261"/>
    </source>
</evidence>
<protein>
    <submittedName>
        <fullName evidence="8">Oligosaccharide flippase family protein</fullName>
    </submittedName>
</protein>
<comment type="subcellular location">
    <subcellularLocation>
        <location evidence="1">Cell membrane</location>
        <topology evidence="1">Multi-pass membrane protein</topology>
    </subcellularLocation>
</comment>
<comment type="similarity">
    <text evidence="2">Belongs to the polysaccharide synthase family.</text>
</comment>
<evidence type="ECO:0000256" key="6">
    <source>
        <dbReference type="ARBA" id="ARBA00023136"/>
    </source>
</evidence>
<sequence length="488" mass="50322">MTTATNDGPVAGRVSRGLGWGLGGTIAMRVGSVLFGILVARLVAPEEFGVYAVALTVWTILSTLADLGLGADLVRAADMEPRAPTVASIGLGVSVSLGVTMVLAAEPIALAFGSPESVDVIRLMAVSIAVFGFTIVPSARLTRAYRQGALFGINALGLLASVVVSLGLILGGVGAEALACGQIACQSVIAVGLFVVTRTVPRLGYDPALARESLVFCLPLAAANLLSWLLLSLDNLIVSRTLGPEQLGLYVLAFNISSWPMSALGAAIRVVALPAFSQASSPEVRNRGLVLCIAPLVTVSTLISLGLAAAAIPLVTLIYGDRWEPAAAALTGLAVFGGSRVLLDLVATFLVAAGETRAVLAVQVAWVLAMVPAMVLGVTRWGLAGAGWTHVAVVVAVVVPLYLRALGKVGIPPGELLRPVVVPLVAAVPAAIACIWFNGLGSNRLLTLVGVAALVLALYGLPLLRWWRARFTQLRRLEPVSVPEGTPS</sequence>
<evidence type="ECO:0000256" key="3">
    <source>
        <dbReference type="ARBA" id="ARBA00022475"/>
    </source>
</evidence>
<name>A0A6M1QYP1_9ACTN</name>
<evidence type="ECO:0000256" key="5">
    <source>
        <dbReference type="ARBA" id="ARBA00022989"/>
    </source>
</evidence>
<dbReference type="RefSeq" id="WP_165110778.1">
    <property type="nucleotide sequence ID" value="NZ_JAALAA010000007.1"/>
</dbReference>
<dbReference type="Proteomes" id="UP000483261">
    <property type="component" value="Unassembled WGS sequence"/>
</dbReference>
<dbReference type="GO" id="GO:0005886">
    <property type="term" value="C:plasma membrane"/>
    <property type="evidence" value="ECO:0007669"/>
    <property type="project" value="UniProtKB-SubCell"/>
</dbReference>
<keyword evidence="3" id="KW-1003">Cell membrane</keyword>
<feature type="transmembrane region" description="Helical" evidence="7">
    <location>
        <begin position="151"/>
        <end position="175"/>
    </location>
</feature>
<keyword evidence="5 7" id="KW-1133">Transmembrane helix</keyword>
<evidence type="ECO:0000256" key="2">
    <source>
        <dbReference type="ARBA" id="ARBA00007430"/>
    </source>
</evidence>
<dbReference type="EMBL" id="JAALAA010000007">
    <property type="protein sequence ID" value="NGN93034.1"/>
    <property type="molecule type" value="Genomic_DNA"/>
</dbReference>
<accession>A0A6M1QYP1</accession>
<organism evidence="8 9">
    <name type="scientific">Nocardioides turkmenicus</name>
    <dbReference type="NCBI Taxonomy" id="2711220"/>
    <lineage>
        <taxon>Bacteria</taxon>
        <taxon>Bacillati</taxon>
        <taxon>Actinomycetota</taxon>
        <taxon>Actinomycetes</taxon>
        <taxon>Propionibacteriales</taxon>
        <taxon>Nocardioidaceae</taxon>
        <taxon>Nocardioides</taxon>
    </lineage>
</organism>
<feature type="transmembrane region" description="Helical" evidence="7">
    <location>
        <begin position="50"/>
        <end position="74"/>
    </location>
</feature>
<keyword evidence="6 7" id="KW-0472">Membrane</keyword>
<dbReference type="PANTHER" id="PTHR30250">
    <property type="entry name" value="PST FAMILY PREDICTED COLANIC ACID TRANSPORTER"/>
    <property type="match status" value="1"/>
</dbReference>
<reference evidence="8 9" key="1">
    <citation type="submission" date="2020-02" db="EMBL/GenBank/DDBJ databases">
        <title>Whole-genome analyses of novel actinobacteria.</title>
        <authorList>
            <person name="Sahin N."/>
        </authorList>
    </citation>
    <scope>NUCLEOTIDE SEQUENCE [LARGE SCALE GENOMIC DNA]</scope>
    <source>
        <strain evidence="8 9">KC13</strain>
    </source>
</reference>
<evidence type="ECO:0000313" key="8">
    <source>
        <dbReference type="EMBL" id="NGN93034.1"/>
    </source>
</evidence>
<feature type="transmembrane region" description="Helical" evidence="7">
    <location>
        <begin position="181"/>
        <end position="201"/>
    </location>
</feature>